<proteinExistence type="predicted"/>
<gene>
    <name evidence="1" type="ORF">CRDW_19680</name>
</gene>
<evidence type="ECO:0000313" key="2">
    <source>
        <dbReference type="Proteomes" id="UP001380186"/>
    </source>
</evidence>
<dbReference type="EMBL" id="AP029022">
    <property type="protein sequence ID" value="BEV04594.1"/>
    <property type="molecule type" value="Genomic_DNA"/>
</dbReference>
<dbReference type="RefSeq" id="WP_338615160.1">
    <property type="nucleotide sequence ID" value="NZ_AP029022.1"/>
</dbReference>
<dbReference type="PANTHER" id="PTHR43019">
    <property type="entry name" value="SERINE ENDOPROTEASE DEGS"/>
    <property type="match status" value="1"/>
</dbReference>
<reference evidence="1 2" key="1">
    <citation type="journal article" date="2020" name="Microbes Environ.">
        <title>Synthetic bacterial community of duckweed: a simple and stable system to study plant-microbe interactions.</title>
        <authorList>
            <person name="Ishizawa H."/>
            <person name="Tada M."/>
            <person name="Kuroda M."/>
            <person name="Inoue D."/>
            <person name="Futamata H."/>
            <person name="Ike M."/>
        </authorList>
    </citation>
    <scope>NUCLEOTIDE SEQUENCE [LARGE SCALE GENOMIC DNA]</scope>
    <source>
        <strain evidence="1 2">DW100</strain>
    </source>
</reference>
<evidence type="ECO:0000313" key="1">
    <source>
        <dbReference type="EMBL" id="BEV04594.1"/>
    </source>
</evidence>
<name>A0ABN7CE16_9FLAO</name>
<dbReference type="Gene3D" id="2.40.10.120">
    <property type="match status" value="1"/>
</dbReference>
<dbReference type="SUPFAM" id="SSF50494">
    <property type="entry name" value="Trypsin-like serine proteases"/>
    <property type="match status" value="1"/>
</dbReference>
<accession>A0ABN7CE16</accession>
<organism evidence="1 2">
    <name type="scientific">Chryseobacterium gambrini</name>
    <dbReference type="NCBI Taxonomy" id="373672"/>
    <lineage>
        <taxon>Bacteria</taxon>
        <taxon>Pseudomonadati</taxon>
        <taxon>Bacteroidota</taxon>
        <taxon>Flavobacteriia</taxon>
        <taxon>Flavobacteriales</taxon>
        <taxon>Weeksellaceae</taxon>
        <taxon>Chryseobacterium group</taxon>
        <taxon>Chryseobacterium</taxon>
    </lineage>
</organism>
<keyword evidence="2" id="KW-1185">Reference proteome</keyword>
<protein>
    <recommendedName>
        <fullName evidence="3">Trypsin-like peptidase domain-containing protein</fullName>
    </recommendedName>
</protein>
<dbReference type="Pfam" id="PF13365">
    <property type="entry name" value="Trypsin_2"/>
    <property type="match status" value="1"/>
</dbReference>
<evidence type="ECO:0008006" key="3">
    <source>
        <dbReference type="Google" id="ProtNLM"/>
    </source>
</evidence>
<dbReference type="Proteomes" id="UP001380186">
    <property type="component" value="Chromosome"/>
</dbReference>
<dbReference type="InterPro" id="IPR009003">
    <property type="entry name" value="Peptidase_S1_PA"/>
</dbReference>
<dbReference type="PANTHER" id="PTHR43019:SF23">
    <property type="entry name" value="PROTEASE DO-LIKE 5, CHLOROPLASTIC"/>
    <property type="match status" value="1"/>
</dbReference>
<sequence length="350" mass="38871">MSIRRKIKDLPYLTPTDLLKFLTMEPINKMAREGKIMVGKSVPLEHLSLWDYLTSIPSKFRDDPKYNGKYSEAILNIAGKFVSEGLISPLPGKTGVFQKYQGNGYNAKLAEYGYYDFLVYGFPYIINHFKDAVRVIEVQDLHTKDFSVGTGFSILFAPDRQFFVTAKHCLPKGSKINLKVFLGSKGYASPENIYVHPDQNIDIAILQFSDSVLLSDKFFHLEAPELLDEIVVAGYPPIPGSVEATMVVSKGEITAVSGTYLHKYKQIYVNANVKGGSSGSPIIDSTGNVVGIIIESARDAVDNTLQDELRFGTGLPSSLIYLISTMILDNNPELKKIDFKKNEDGSFTIL</sequence>